<evidence type="ECO:0000259" key="2">
    <source>
        <dbReference type="Pfam" id="PF05065"/>
    </source>
</evidence>
<proteinExistence type="predicted"/>
<reference evidence="4 5" key="2">
    <citation type="submission" date="2016-10" db="EMBL/GenBank/DDBJ databases">
        <authorList>
            <person name="de Groot N.N."/>
        </authorList>
    </citation>
    <scope>NUCLEOTIDE SEQUENCE [LARGE SCALE GENOMIC DNA]</scope>
    <source>
        <strain evidence="4 5">DSM 23406</strain>
    </source>
</reference>
<feature type="domain" description="Phage capsid-like C-terminal" evidence="2">
    <location>
        <begin position="169"/>
        <end position="411"/>
    </location>
</feature>
<dbReference type="AlphaFoldDB" id="A0A1G7AU18"/>
<protein>
    <submittedName>
        <fullName evidence="4">Phage major capsid protein, HK97 family</fullName>
    </submittedName>
</protein>
<dbReference type="Pfam" id="PF05065">
    <property type="entry name" value="Phage_capsid"/>
    <property type="match status" value="1"/>
</dbReference>
<reference evidence="3" key="1">
    <citation type="journal article" date="2014" name="Int. J. Syst. Evol. Microbiol.">
        <title>Complete genome of a new Firmicutes species belonging to the dominant human colonic microbiota ('Ruminococcus bicirculans') reveals two chromosomes and a selective capacity to utilize plant glucans.</title>
        <authorList>
            <consortium name="NISC Comparative Sequencing Program"/>
            <person name="Wegmann U."/>
            <person name="Louis P."/>
            <person name="Goesmann A."/>
            <person name="Henrissat B."/>
            <person name="Duncan S.H."/>
            <person name="Flint H.J."/>
        </authorList>
    </citation>
    <scope>NUCLEOTIDE SEQUENCE</scope>
    <source>
        <strain evidence="3">NBRC 103191</strain>
    </source>
</reference>
<accession>A0A1G7AU18</accession>
<dbReference type="EMBL" id="FNAL01000037">
    <property type="protein sequence ID" value="SDE18293.1"/>
    <property type="molecule type" value="Genomic_DNA"/>
</dbReference>
<dbReference type="SUPFAM" id="SSF56563">
    <property type="entry name" value="Major capsid protein gp5"/>
    <property type="match status" value="1"/>
</dbReference>
<evidence type="ECO:0000313" key="4">
    <source>
        <dbReference type="EMBL" id="SDE18293.1"/>
    </source>
</evidence>
<dbReference type="Proteomes" id="UP001156645">
    <property type="component" value="Unassembled WGS sequence"/>
</dbReference>
<dbReference type="NCBIfam" id="TIGR01554">
    <property type="entry name" value="major_cap_HK97"/>
    <property type="match status" value="1"/>
</dbReference>
<dbReference type="Gene3D" id="3.30.2320.10">
    <property type="entry name" value="hypothetical protein PF0899 domain"/>
    <property type="match status" value="1"/>
</dbReference>
<gene>
    <name evidence="3" type="ORF">GCM10007915_12380</name>
    <name evidence="4" type="ORF">SAMN05660405_02603</name>
</gene>
<dbReference type="InterPro" id="IPR054612">
    <property type="entry name" value="Phage_capsid-like_C"/>
</dbReference>
<dbReference type="RefSeq" id="WP_093071391.1">
    <property type="nucleotide sequence ID" value="NZ_BSOK01000020.1"/>
</dbReference>
<dbReference type="Proteomes" id="UP000198501">
    <property type="component" value="Unassembled WGS sequence"/>
</dbReference>
<evidence type="ECO:0000313" key="6">
    <source>
        <dbReference type="Proteomes" id="UP001156645"/>
    </source>
</evidence>
<evidence type="ECO:0000313" key="3">
    <source>
        <dbReference type="EMBL" id="GLR29000.1"/>
    </source>
</evidence>
<name>A0A1G7AU18_9GAMM</name>
<evidence type="ECO:0000313" key="5">
    <source>
        <dbReference type="Proteomes" id="UP000198501"/>
    </source>
</evidence>
<reference evidence="6" key="3">
    <citation type="journal article" date="2019" name="Int. J. Syst. Evol. Microbiol.">
        <title>The Global Catalogue of Microorganisms (GCM) 10K type strain sequencing project: providing services to taxonomists for standard genome sequencing and annotation.</title>
        <authorList>
            <consortium name="The Broad Institute Genomics Platform"/>
            <consortium name="The Broad Institute Genome Sequencing Center for Infectious Disease"/>
            <person name="Wu L."/>
            <person name="Ma J."/>
        </authorList>
    </citation>
    <scope>NUCLEOTIDE SEQUENCE [LARGE SCALE GENOMIC DNA]</scope>
    <source>
        <strain evidence="6">NBRC 103191</strain>
    </source>
</reference>
<sequence length="420" mass="45233">MRDIKQAALAGAMAGLAGVSTRDAGGSSSKDEYEKLAGQLKSRLTTIDKLIEDKQKQLTDDKADAETRNAAIKELQDGIGEVSDLSARFEELEQRMVKGVQDGELDPNSIGGLLSRNEGLSNEIKAIKNARGTVQIDGVSARNTIMISGIDNAVNINNAKMVPTTESPLTIVNMINWIPTSADLIPYMRESAVSFMADIVPEGELKPESTLEFGIDSLEVDVIAHWVRVSKQVLDDAPALAAYIEGRMSYGLRLKLEYLVINGDTKSFKGLMKAGNSLTVVAADNAIDTISTAKAKGYANFLPPETVILNPQDWAEMEQTKGTDGHYLFGSPGSAVQPVIWGLKVMQSPAMPIGKHWTGNISMATEGYLRQDATVELSTEDADNFRKNLVTIRAEMRAAFGVVMPDAAVTGDLVNVGPSE</sequence>
<dbReference type="Gene3D" id="3.30.2400.10">
    <property type="entry name" value="Major capsid protein gp5"/>
    <property type="match status" value="1"/>
</dbReference>
<dbReference type="InterPro" id="IPR024455">
    <property type="entry name" value="Phage_capsid"/>
</dbReference>
<evidence type="ECO:0000256" key="1">
    <source>
        <dbReference type="ARBA" id="ARBA00004328"/>
    </source>
</evidence>
<organism evidence="4 5">
    <name type="scientific">Psychrobacter pacificensis</name>
    <dbReference type="NCBI Taxonomy" id="112002"/>
    <lineage>
        <taxon>Bacteria</taxon>
        <taxon>Pseudomonadati</taxon>
        <taxon>Pseudomonadota</taxon>
        <taxon>Gammaproteobacteria</taxon>
        <taxon>Moraxellales</taxon>
        <taxon>Moraxellaceae</taxon>
        <taxon>Psychrobacter</taxon>
    </lineage>
</organism>
<keyword evidence="6" id="KW-1185">Reference proteome</keyword>
<comment type="subcellular location">
    <subcellularLocation>
        <location evidence="1">Virion</location>
    </subcellularLocation>
</comment>
<dbReference type="EMBL" id="BSOK01000020">
    <property type="protein sequence ID" value="GLR29000.1"/>
    <property type="molecule type" value="Genomic_DNA"/>
</dbReference>
<reference evidence="3" key="4">
    <citation type="submission" date="2023-01" db="EMBL/GenBank/DDBJ databases">
        <title>Draft genome sequence of Psychrobacter pacificensis strain NBRC 103191.</title>
        <authorList>
            <person name="Sun Q."/>
            <person name="Mori K."/>
        </authorList>
    </citation>
    <scope>NUCLEOTIDE SEQUENCE</scope>
    <source>
        <strain evidence="3">NBRC 103191</strain>
    </source>
</reference>